<reference evidence="1 2" key="1">
    <citation type="submission" date="2019-05" db="EMBL/GenBank/DDBJ databases">
        <title>Another draft genome of Portunus trituberculatus and its Hox gene families provides insights of decapod evolution.</title>
        <authorList>
            <person name="Jeong J.-H."/>
            <person name="Song I."/>
            <person name="Kim S."/>
            <person name="Choi T."/>
            <person name="Kim D."/>
            <person name="Ryu S."/>
            <person name="Kim W."/>
        </authorList>
    </citation>
    <scope>NUCLEOTIDE SEQUENCE [LARGE SCALE GENOMIC DNA]</scope>
    <source>
        <tissue evidence="1">Muscle</tissue>
    </source>
</reference>
<organism evidence="1 2">
    <name type="scientific">Portunus trituberculatus</name>
    <name type="common">Swimming crab</name>
    <name type="synonym">Neptunus trituberculatus</name>
    <dbReference type="NCBI Taxonomy" id="210409"/>
    <lineage>
        <taxon>Eukaryota</taxon>
        <taxon>Metazoa</taxon>
        <taxon>Ecdysozoa</taxon>
        <taxon>Arthropoda</taxon>
        <taxon>Crustacea</taxon>
        <taxon>Multicrustacea</taxon>
        <taxon>Malacostraca</taxon>
        <taxon>Eumalacostraca</taxon>
        <taxon>Eucarida</taxon>
        <taxon>Decapoda</taxon>
        <taxon>Pleocyemata</taxon>
        <taxon>Brachyura</taxon>
        <taxon>Eubrachyura</taxon>
        <taxon>Portunoidea</taxon>
        <taxon>Portunidae</taxon>
        <taxon>Portuninae</taxon>
        <taxon>Portunus</taxon>
    </lineage>
</organism>
<protein>
    <submittedName>
        <fullName evidence="1">Uncharacterized protein</fullName>
    </submittedName>
</protein>
<name>A0A5B7HRH6_PORTR</name>
<proteinExistence type="predicted"/>
<evidence type="ECO:0000313" key="2">
    <source>
        <dbReference type="Proteomes" id="UP000324222"/>
    </source>
</evidence>
<gene>
    <name evidence="1" type="ORF">E2C01_065363</name>
</gene>
<dbReference type="AlphaFoldDB" id="A0A5B7HRH6"/>
<keyword evidence="2" id="KW-1185">Reference proteome</keyword>
<comment type="caution">
    <text evidence="1">The sequence shown here is derived from an EMBL/GenBank/DDBJ whole genome shotgun (WGS) entry which is preliminary data.</text>
</comment>
<evidence type="ECO:0000313" key="1">
    <source>
        <dbReference type="EMBL" id="MPC71094.1"/>
    </source>
</evidence>
<dbReference type="EMBL" id="VSRR010032278">
    <property type="protein sequence ID" value="MPC71094.1"/>
    <property type="molecule type" value="Genomic_DNA"/>
</dbReference>
<accession>A0A5B7HRH6</accession>
<dbReference type="Proteomes" id="UP000324222">
    <property type="component" value="Unassembled WGS sequence"/>
</dbReference>
<sequence>MEVREIIMKRSEEEDRRVIAQDTLTPERHINGIFAPTYKTLTNISVAFSYMNKSMMKKIITTMIRRRLEYAAVVWSPYRQKDIRPLQRWCQK</sequence>